<proteinExistence type="predicted"/>
<dbReference type="EMBL" id="AP017895">
    <property type="protein sequence ID" value="BAV86628.1"/>
    <property type="molecule type" value="Genomic_DNA"/>
</dbReference>
<evidence type="ECO:0000313" key="2">
    <source>
        <dbReference type="Proteomes" id="UP000250241"/>
    </source>
</evidence>
<evidence type="ECO:0000313" key="1">
    <source>
        <dbReference type="EMBL" id="BAV86628.1"/>
    </source>
</evidence>
<dbReference type="KEGG" id="raj:RA11412_0329"/>
<keyword evidence="2" id="KW-1185">Reference proteome</keyword>
<sequence length="49" mass="5491">MYLRVRLCVTGLGGMLAHPRPGWGWLLPGMGCGVCVLNPKKPFKEAHWR</sequence>
<dbReference type="AlphaFoldDB" id="A0A2Z5QW45"/>
<protein>
    <submittedName>
        <fullName evidence="1">Uncharacterized protein</fullName>
    </submittedName>
</protein>
<gene>
    <name evidence="1" type="ORF">RA11412_0329</name>
</gene>
<reference evidence="1 2" key="1">
    <citation type="submission" date="2016-10" db="EMBL/GenBank/DDBJ databases">
        <title>Genome sequence of Rothia aeria strain JCM11412.</title>
        <authorList>
            <person name="Nambu T."/>
        </authorList>
    </citation>
    <scope>NUCLEOTIDE SEQUENCE [LARGE SCALE GENOMIC DNA]</scope>
    <source>
        <strain evidence="1 2">JCM 11412</strain>
    </source>
</reference>
<dbReference type="Proteomes" id="UP000250241">
    <property type="component" value="Chromosome"/>
</dbReference>
<organism evidence="1 2">
    <name type="scientific">Rothia aeria</name>
    <dbReference type="NCBI Taxonomy" id="172042"/>
    <lineage>
        <taxon>Bacteria</taxon>
        <taxon>Bacillati</taxon>
        <taxon>Actinomycetota</taxon>
        <taxon>Actinomycetes</taxon>
        <taxon>Micrococcales</taxon>
        <taxon>Micrococcaceae</taxon>
        <taxon>Rothia</taxon>
    </lineage>
</organism>
<name>A0A2Z5QW45_9MICC</name>
<accession>A0A2Z5QW45</accession>